<dbReference type="InterPro" id="IPR039374">
    <property type="entry name" value="SIP_fam"/>
</dbReference>
<keyword evidence="4" id="KW-1185">Reference proteome</keyword>
<dbReference type="PANTHER" id="PTHR30157:SF0">
    <property type="entry name" value="NADPH-DEPENDENT FERRIC-CHELATE REDUCTASE"/>
    <property type="match status" value="1"/>
</dbReference>
<dbReference type="CDD" id="cd06193">
    <property type="entry name" value="siderophore_interacting"/>
    <property type="match status" value="1"/>
</dbReference>
<evidence type="ECO:0000313" key="3">
    <source>
        <dbReference type="EMBL" id="CUH51982.1"/>
    </source>
</evidence>
<dbReference type="Pfam" id="PF04954">
    <property type="entry name" value="SIP"/>
    <property type="match status" value="1"/>
</dbReference>
<dbReference type="InterPro" id="IPR017927">
    <property type="entry name" value="FAD-bd_FR_type"/>
</dbReference>
<comment type="similarity">
    <text evidence="1">Belongs to the SIP oxidoreductase family.</text>
</comment>
<dbReference type="Proteomes" id="UP000054823">
    <property type="component" value="Unassembled WGS sequence"/>
</dbReference>
<dbReference type="GO" id="GO:0016491">
    <property type="term" value="F:oxidoreductase activity"/>
    <property type="evidence" value="ECO:0007669"/>
    <property type="project" value="InterPro"/>
</dbReference>
<dbReference type="InterPro" id="IPR017938">
    <property type="entry name" value="Riboflavin_synthase-like_b-brl"/>
</dbReference>
<dbReference type="RefSeq" id="WP_058239220.1">
    <property type="nucleotide sequence ID" value="NZ_CYPW01000010.1"/>
</dbReference>
<evidence type="ECO:0000256" key="1">
    <source>
        <dbReference type="ARBA" id="ARBA00035644"/>
    </source>
</evidence>
<feature type="domain" description="FAD-binding FR-type" evidence="2">
    <location>
        <begin position="4"/>
        <end position="114"/>
    </location>
</feature>
<reference evidence="3 4" key="1">
    <citation type="submission" date="2015-09" db="EMBL/GenBank/DDBJ databases">
        <authorList>
            <consortium name="Swine Surveillance"/>
        </authorList>
    </citation>
    <scope>NUCLEOTIDE SEQUENCE [LARGE SCALE GENOMIC DNA]</scope>
    <source>
        <strain evidence="3 4">CECT 7688</strain>
    </source>
</reference>
<dbReference type="Gene3D" id="2.40.30.10">
    <property type="entry name" value="Translation factors"/>
    <property type="match status" value="1"/>
</dbReference>
<dbReference type="PANTHER" id="PTHR30157">
    <property type="entry name" value="FERRIC REDUCTASE, NADPH-DEPENDENT"/>
    <property type="match status" value="1"/>
</dbReference>
<dbReference type="OrthoDB" id="9814826at2"/>
<protein>
    <submittedName>
        <fullName evidence="3">Vibriobactin utilization protein ViuB</fullName>
    </submittedName>
</protein>
<dbReference type="EMBL" id="CYPW01000010">
    <property type="protein sequence ID" value="CUH51982.1"/>
    <property type="molecule type" value="Genomic_DNA"/>
</dbReference>
<dbReference type="AlphaFoldDB" id="A0A0P1ENX2"/>
<gene>
    <name evidence="3" type="primary">viuB_2</name>
    <name evidence="3" type="ORF">SHM7688_01422</name>
</gene>
<accession>A0A0P1ENX2</accession>
<proteinExistence type="inferred from homology"/>
<dbReference type="InterPro" id="IPR007037">
    <property type="entry name" value="SIP_rossman_dom"/>
</dbReference>
<dbReference type="PROSITE" id="PS51384">
    <property type="entry name" value="FAD_FR"/>
    <property type="match status" value="1"/>
</dbReference>
<dbReference type="Pfam" id="PF08021">
    <property type="entry name" value="FAD_binding_9"/>
    <property type="match status" value="2"/>
</dbReference>
<dbReference type="InterPro" id="IPR039261">
    <property type="entry name" value="FNR_nucleotide-bd"/>
</dbReference>
<dbReference type="STRING" id="321267.SHM7688_01422"/>
<evidence type="ECO:0000313" key="4">
    <source>
        <dbReference type="Proteomes" id="UP000054823"/>
    </source>
</evidence>
<dbReference type="InterPro" id="IPR013113">
    <property type="entry name" value="SIP_FAD-bd"/>
</dbReference>
<name>A0A0P1ENX2_9RHOB</name>
<sequence>MAKTTTRVLSVLRKELVTPNMLRIVFGGESLADFPDNCDGGYIKLIFPDVPRSHPDRPVMRTYSIRSFDADSGVMTVDFALHGESGGIATDWALNASAGDNILIAGPGTIKMVDPAADWYLIAADMTGLPALLCNVDRLPATAQGYVVVEVRSETDKVALELPENVEMHWVINSAPEVEKGALVEKVKAMPWLDGKVSVWTACEFDSMRSLRGYYRNDRAVGRDQFYLSSYWRAGRTEDQHKVDKQADSAAAA</sequence>
<organism evidence="3 4">
    <name type="scientific">Shimia marina</name>
    <dbReference type="NCBI Taxonomy" id="321267"/>
    <lineage>
        <taxon>Bacteria</taxon>
        <taxon>Pseudomonadati</taxon>
        <taxon>Pseudomonadota</taxon>
        <taxon>Alphaproteobacteria</taxon>
        <taxon>Rhodobacterales</taxon>
        <taxon>Roseobacteraceae</taxon>
    </lineage>
</organism>
<evidence type="ECO:0000259" key="2">
    <source>
        <dbReference type="PROSITE" id="PS51384"/>
    </source>
</evidence>
<dbReference type="Gene3D" id="3.40.50.80">
    <property type="entry name" value="Nucleotide-binding domain of ferredoxin-NADP reductase (FNR) module"/>
    <property type="match status" value="1"/>
</dbReference>
<dbReference type="SUPFAM" id="SSF63380">
    <property type="entry name" value="Riboflavin synthase domain-like"/>
    <property type="match status" value="1"/>
</dbReference>